<dbReference type="OrthoDB" id="265717at2759"/>
<comment type="caution">
    <text evidence="2">The sequence shown here is derived from an EMBL/GenBank/DDBJ whole genome shotgun (WGS) entry which is preliminary data.</text>
</comment>
<feature type="chain" id="PRO_5040383099" evidence="1">
    <location>
        <begin position="26"/>
        <end position="302"/>
    </location>
</feature>
<accession>A0A9P6NM26</accession>
<evidence type="ECO:0000313" key="3">
    <source>
        <dbReference type="Proteomes" id="UP000886653"/>
    </source>
</evidence>
<keyword evidence="1" id="KW-0732">Signal</keyword>
<evidence type="ECO:0000313" key="2">
    <source>
        <dbReference type="EMBL" id="KAG0146015.1"/>
    </source>
</evidence>
<keyword evidence="3" id="KW-1185">Reference proteome</keyword>
<feature type="signal peptide" evidence="1">
    <location>
        <begin position="1"/>
        <end position="25"/>
    </location>
</feature>
<protein>
    <submittedName>
        <fullName evidence="2">Uncharacterized protein</fullName>
    </submittedName>
</protein>
<name>A0A9P6NM26_9BASI</name>
<proteinExistence type="predicted"/>
<dbReference type="AlphaFoldDB" id="A0A9P6NM26"/>
<reference evidence="2" key="1">
    <citation type="submission" date="2013-11" db="EMBL/GenBank/DDBJ databases">
        <title>Genome sequence of the fusiform rust pathogen reveals effectors for host alternation and coevolution with pine.</title>
        <authorList>
            <consortium name="DOE Joint Genome Institute"/>
            <person name="Smith K."/>
            <person name="Pendleton A."/>
            <person name="Kubisiak T."/>
            <person name="Anderson C."/>
            <person name="Salamov A."/>
            <person name="Aerts A."/>
            <person name="Riley R."/>
            <person name="Clum A."/>
            <person name="Lindquist E."/>
            <person name="Ence D."/>
            <person name="Campbell M."/>
            <person name="Kronenberg Z."/>
            <person name="Feau N."/>
            <person name="Dhillon B."/>
            <person name="Hamelin R."/>
            <person name="Burleigh J."/>
            <person name="Smith J."/>
            <person name="Yandell M."/>
            <person name="Nelson C."/>
            <person name="Grigoriev I."/>
            <person name="Davis J."/>
        </authorList>
    </citation>
    <scope>NUCLEOTIDE SEQUENCE</scope>
    <source>
        <strain evidence="2">G11</strain>
    </source>
</reference>
<gene>
    <name evidence="2" type="ORF">CROQUDRAFT_657967</name>
</gene>
<dbReference type="Proteomes" id="UP000886653">
    <property type="component" value="Unassembled WGS sequence"/>
</dbReference>
<dbReference type="EMBL" id="MU167267">
    <property type="protein sequence ID" value="KAG0146015.1"/>
    <property type="molecule type" value="Genomic_DNA"/>
</dbReference>
<organism evidence="2 3">
    <name type="scientific">Cronartium quercuum f. sp. fusiforme G11</name>
    <dbReference type="NCBI Taxonomy" id="708437"/>
    <lineage>
        <taxon>Eukaryota</taxon>
        <taxon>Fungi</taxon>
        <taxon>Dikarya</taxon>
        <taxon>Basidiomycota</taxon>
        <taxon>Pucciniomycotina</taxon>
        <taxon>Pucciniomycetes</taxon>
        <taxon>Pucciniales</taxon>
        <taxon>Coleosporiaceae</taxon>
        <taxon>Cronartium</taxon>
    </lineage>
</organism>
<sequence length="302" mass="32434">MPCLRFYLFWIPALCTLLLNLSISADPSPSSLCLRSETIDNPIASTYPTSVTGVLNGTLAILPIPLSQAQSLVGSKHKILTEAYRKLLPDFPSDMYPALLQALRDHDVQTLGIPIPDFSRISIEFPFVDLLGDSYSSFRYVPAQAITATQLVAVGGSRAYGTKVVLATFDPSCEAYKSDSADTTSLVANSLDGRTVASTKFQTDNSVSVSNLLKVFQNITNQPIYVREGGTCDHMLRLFNTSASLNPVGVIGQVKIEESLFSVPGGGVFNQVQGLRMATSFIEENGVSCNKLKGYSGTGSGD</sequence>
<evidence type="ECO:0000256" key="1">
    <source>
        <dbReference type="SAM" id="SignalP"/>
    </source>
</evidence>